<sequence>MCLVSSAQWFAFSTNLNAQSVKPIFNYGNPKEPEKATIEFNRYKANVVPVLVPNKEVTDGQKNVNDLNVKRGDSLQYIVTGDTTELAKVDPKTVPNRDSRYL</sequence>
<evidence type="ECO:0000313" key="1">
    <source>
        <dbReference type="EMBL" id="STP63269.1"/>
    </source>
</evidence>
<dbReference type="EMBL" id="UGIX01000001">
    <property type="protein sequence ID" value="STP63269.1"/>
    <property type="molecule type" value="Genomic_DNA"/>
</dbReference>
<organism evidence="1 2">
    <name type="scientific">Enterococcus faecalis</name>
    <name type="common">Streptococcus faecalis</name>
    <dbReference type="NCBI Taxonomy" id="1351"/>
    <lineage>
        <taxon>Bacteria</taxon>
        <taxon>Bacillati</taxon>
        <taxon>Bacillota</taxon>
        <taxon>Bacilli</taxon>
        <taxon>Lactobacillales</taxon>
        <taxon>Enterococcaceae</taxon>
        <taxon>Enterococcus</taxon>
    </lineage>
</organism>
<gene>
    <name evidence="1" type="primary">asa1_3</name>
    <name evidence="1" type="ORF">NCTC13379_00111</name>
</gene>
<comment type="caution">
    <text evidence="1">The sequence shown here is derived from an EMBL/GenBank/DDBJ whole genome shotgun (WGS) entry which is preliminary data.</text>
</comment>
<evidence type="ECO:0000313" key="2">
    <source>
        <dbReference type="Proteomes" id="UP000254396"/>
    </source>
</evidence>
<dbReference type="Proteomes" id="UP000254396">
    <property type="component" value="Unassembled WGS sequence"/>
</dbReference>
<accession>A0AAX2KLD3</accession>
<protein>
    <submittedName>
        <fullName evidence="1">Aggregation substance</fullName>
    </submittedName>
</protein>
<dbReference type="AlphaFoldDB" id="A0AAX2KLD3"/>
<proteinExistence type="predicted"/>
<name>A0AAX2KLD3_ENTFL</name>
<reference evidence="1 2" key="1">
    <citation type="submission" date="2018-06" db="EMBL/GenBank/DDBJ databases">
        <authorList>
            <consortium name="Pathogen Informatics"/>
            <person name="Doyle S."/>
        </authorList>
    </citation>
    <scope>NUCLEOTIDE SEQUENCE [LARGE SCALE GENOMIC DNA]</scope>
    <source>
        <strain evidence="1 2">NCTC13379</strain>
    </source>
</reference>